<keyword evidence="1" id="KW-0175">Coiled coil</keyword>
<dbReference type="Proteomes" id="UP001549921">
    <property type="component" value="Unassembled WGS sequence"/>
</dbReference>
<evidence type="ECO:0000313" key="2">
    <source>
        <dbReference type="EMBL" id="KAL0811162.1"/>
    </source>
</evidence>
<evidence type="ECO:0000256" key="1">
    <source>
        <dbReference type="SAM" id="Coils"/>
    </source>
</evidence>
<organism evidence="2 3">
    <name type="scientific">Loxostege sticticalis</name>
    <name type="common">Beet webworm moth</name>
    <dbReference type="NCBI Taxonomy" id="481309"/>
    <lineage>
        <taxon>Eukaryota</taxon>
        <taxon>Metazoa</taxon>
        <taxon>Ecdysozoa</taxon>
        <taxon>Arthropoda</taxon>
        <taxon>Hexapoda</taxon>
        <taxon>Insecta</taxon>
        <taxon>Pterygota</taxon>
        <taxon>Neoptera</taxon>
        <taxon>Endopterygota</taxon>
        <taxon>Lepidoptera</taxon>
        <taxon>Glossata</taxon>
        <taxon>Ditrysia</taxon>
        <taxon>Pyraloidea</taxon>
        <taxon>Crambidae</taxon>
        <taxon>Pyraustinae</taxon>
        <taxon>Loxostege</taxon>
    </lineage>
</organism>
<dbReference type="AlphaFoldDB" id="A0ABD0SAU7"/>
<proteinExistence type="predicted"/>
<protein>
    <submittedName>
        <fullName evidence="2">Uncharacterized protein</fullName>
    </submittedName>
</protein>
<gene>
    <name evidence="2" type="ORF">ABMA28_009595</name>
</gene>
<sequence length="174" mass="20322">MNYIRILSKSSLQSSSSSVKSLSPSEEVTKLQTENDKLKQTVESLKLTVEARDAAIGTLAREKEKLYVELKTAQRTNRNLQQQLEDERDMHSKEKEYLMNEIKRAANKNESESINNVYNNHDDRINNIIMGEMRSKDEIIYNICDKYLKIKRSKMKLLREFRTLQSESQKVCTV</sequence>
<comment type="caution">
    <text evidence="2">The sequence shown here is derived from an EMBL/GenBank/DDBJ whole genome shotgun (WGS) entry which is preliminary data.</text>
</comment>
<accession>A0ABD0SAU7</accession>
<dbReference type="EMBL" id="JBEDNZ010000024">
    <property type="protein sequence ID" value="KAL0811162.1"/>
    <property type="molecule type" value="Genomic_DNA"/>
</dbReference>
<feature type="coiled-coil region" evidence="1">
    <location>
        <begin position="28"/>
        <end position="101"/>
    </location>
</feature>
<name>A0ABD0SAU7_LOXSC</name>
<evidence type="ECO:0000313" key="3">
    <source>
        <dbReference type="Proteomes" id="UP001549921"/>
    </source>
</evidence>
<reference evidence="2 3" key="1">
    <citation type="submission" date="2024-06" db="EMBL/GenBank/DDBJ databases">
        <title>A chromosome-level genome assembly of beet webworm, Loxostege sticticalis.</title>
        <authorList>
            <person name="Zhang Y."/>
        </authorList>
    </citation>
    <scope>NUCLEOTIDE SEQUENCE [LARGE SCALE GENOMIC DNA]</scope>
    <source>
        <strain evidence="2">AQ028</strain>
        <tissue evidence="2">Male pupae</tissue>
    </source>
</reference>